<dbReference type="AlphaFoldDB" id="A0A164NDT6"/>
<dbReference type="Gene3D" id="3.40.970.10">
    <property type="entry name" value="Ribonuclease H1, N-terminal domain"/>
    <property type="match status" value="1"/>
</dbReference>
<sequence>MSVKSESQSPSPASPAPPTPSLFPESPESAVPDTTIAGEAHTDAPYPSSPNGTDRSDSSEYDSILSGTTAVEINQLLYGGPPGTQRASTSSSKQYYCIIKGTEVGIFSRWTAASPHVTGISGNSHCAFKSFQEACDSFDKAWLAGNVVRLPYPQSRSPPYEPSLPAVHDRM</sequence>
<dbReference type="SUPFAM" id="SSF55658">
    <property type="entry name" value="L9 N-domain-like"/>
    <property type="match status" value="1"/>
</dbReference>
<feature type="domain" description="Ribonuclease H1 N-terminal" evidence="2">
    <location>
        <begin position="95"/>
        <end position="134"/>
    </location>
</feature>
<name>A0A164NDT6_9AGAM</name>
<dbReference type="Pfam" id="PF01693">
    <property type="entry name" value="Cauli_VI"/>
    <property type="match status" value="1"/>
</dbReference>
<keyword evidence="4" id="KW-1185">Reference proteome</keyword>
<dbReference type="InterPro" id="IPR009027">
    <property type="entry name" value="Ribosomal_bL9/RNase_H1_N"/>
</dbReference>
<reference evidence="3 4" key="1">
    <citation type="journal article" date="2016" name="Mol. Biol. Evol.">
        <title>Comparative Genomics of Early-Diverging Mushroom-Forming Fungi Provides Insights into the Origins of Lignocellulose Decay Capabilities.</title>
        <authorList>
            <person name="Nagy L.G."/>
            <person name="Riley R."/>
            <person name="Tritt A."/>
            <person name="Adam C."/>
            <person name="Daum C."/>
            <person name="Floudas D."/>
            <person name="Sun H."/>
            <person name="Yadav J.S."/>
            <person name="Pangilinan J."/>
            <person name="Larsson K.H."/>
            <person name="Matsuura K."/>
            <person name="Barry K."/>
            <person name="Labutti K."/>
            <person name="Kuo R."/>
            <person name="Ohm R.A."/>
            <person name="Bhattacharya S.S."/>
            <person name="Shirouzu T."/>
            <person name="Yoshinaga Y."/>
            <person name="Martin F.M."/>
            <person name="Grigoriev I.V."/>
            <person name="Hibbett D.S."/>
        </authorList>
    </citation>
    <scope>NUCLEOTIDE SEQUENCE [LARGE SCALE GENOMIC DNA]</scope>
    <source>
        <strain evidence="3 4">HHB9708</strain>
    </source>
</reference>
<evidence type="ECO:0000313" key="4">
    <source>
        <dbReference type="Proteomes" id="UP000076722"/>
    </source>
</evidence>
<dbReference type="Proteomes" id="UP000076722">
    <property type="component" value="Unassembled WGS sequence"/>
</dbReference>
<dbReference type="OrthoDB" id="3270804at2759"/>
<dbReference type="InterPro" id="IPR011320">
    <property type="entry name" value="RNase_H1_N"/>
</dbReference>
<proteinExistence type="predicted"/>
<dbReference type="EMBL" id="KV419446">
    <property type="protein sequence ID" value="KZS87609.1"/>
    <property type="molecule type" value="Genomic_DNA"/>
</dbReference>
<feature type="compositionally biased region" description="Pro residues" evidence="1">
    <location>
        <begin position="12"/>
        <end position="21"/>
    </location>
</feature>
<feature type="compositionally biased region" description="Low complexity" evidence="1">
    <location>
        <begin position="1"/>
        <end position="11"/>
    </location>
</feature>
<dbReference type="InterPro" id="IPR037056">
    <property type="entry name" value="RNase_H1_N_sf"/>
</dbReference>
<feature type="region of interest" description="Disordered" evidence="1">
    <location>
        <begin position="1"/>
        <end position="65"/>
    </location>
</feature>
<evidence type="ECO:0000256" key="1">
    <source>
        <dbReference type="SAM" id="MobiDB-lite"/>
    </source>
</evidence>
<evidence type="ECO:0000259" key="2">
    <source>
        <dbReference type="Pfam" id="PF01693"/>
    </source>
</evidence>
<evidence type="ECO:0000313" key="3">
    <source>
        <dbReference type="EMBL" id="KZS87609.1"/>
    </source>
</evidence>
<protein>
    <recommendedName>
        <fullName evidence="2">Ribonuclease H1 N-terminal domain-containing protein</fullName>
    </recommendedName>
</protein>
<gene>
    <name evidence="3" type="ORF">SISNIDRAFT_470764</name>
</gene>
<organism evidence="3 4">
    <name type="scientific">Sistotremastrum niveocremeum HHB9708</name>
    <dbReference type="NCBI Taxonomy" id="1314777"/>
    <lineage>
        <taxon>Eukaryota</taxon>
        <taxon>Fungi</taxon>
        <taxon>Dikarya</taxon>
        <taxon>Basidiomycota</taxon>
        <taxon>Agaricomycotina</taxon>
        <taxon>Agaricomycetes</taxon>
        <taxon>Sistotremastrales</taxon>
        <taxon>Sistotremastraceae</taxon>
        <taxon>Sertulicium</taxon>
        <taxon>Sertulicium niveocremeum</taxon>
    </lineage>
</organism>
<dbReference type="STRING" id="1314777.A0A164NDT6"/>
<accession>A0A164NDT6</accession>